<dbReference type="InterPro" id="IPR015424">
    <property type="entry name" value="PyrdxlP-dep_Trfase"/>
</dbReference>
<feature type="domain" description="HTH gntR-type" evidence="6">
    <location>
        <begin position="21"/>
        <end position="89"/>
    </location>
</feature>
<evidence type="ECO:0000256" key="2">
    <source>
        <dbReference type="ARBA" id="ARBA00022898"/>
    </source>
</evidence>
<dbReference type="PANTHER" id="PTHR46577:SF1">
    <property type="entry name" value="HTH-TYPE TRANSCRIPTIONAL REGULATORY PROTEIN GABR"/>
    <property type="match status" value="1"/>
</dbReference>
<dbReference type="Gene3D" id="3.40.640.10">
    <property type="entry name" value="Type I PLP-dependent aspartate aminotransferase-like (Major domain)"/>
    <property type="match status" value="1"/>
</dbReference>
<comment type="similarity">
    <text evidence="1">In the C-terminal section; belongs to the class-I pyridoxal-phosphate-dependent aminotransferase family.</text>
</comment>
<evidence type="ECO:0000256" key="4">
    <source>
        <dbReference type="ARBA" id="ARBA00023125"/>
    </source>
</evidence>
<sequence>MIAGEFATAMKWISEVRRLKGPRYIAIADAVTRAIDDGELLNGARLPTHRALADELEIDVTTVTRAYSEIQRRGLAEARVGQGTFVLARLPDSPASQPSMPHNTPFIDLSHNFPAGAPPLANLRELASEVTRDMDYGALLGRQSDIGIVSHRAAGGAYLETLGIKAGSDDIVVCAGAQHGIAMAISALTEPGESILMEATTFYGARAAARMLGRNVVSVAMDDDGLRPDALEEAVRMSAARVLYCTPNLHNPTTTIMSSARRKAIARICERHKIAVIEDDVYGFLLSPRREPLSARLRSQAIYITSFSKSCGPGMRIGYMRVPEQWRRAVGAALRATILMAAPIEAEIAARLVRSGLIVQLEKAQRARNAERQRIVEQAFRGLDYSSKPNAFHVWLHMPAEWQSEVFAAEAKLRGVGVSPAAFFNLDPKAAPDAVRVCLSAAETNGVLQKAAKILADLIVSGNPWSANSGIV</sequence>
<dbReference type="GO" id="GO:0003677">
    <property type="term" value="F:DNA binding"/>
    <property type="evidence" value="ECO:0007669"/>
    <property type="project" value="UniProtKB-KW"/>
</dbReference>
<dbReference type="CDD" id="cd07377">
    <property type="entry name" value="WHTH_GntR"/>
    <property type="match status" value="1"/>
</dbReference>
<dbReference type="PANTHER" id="PTHR46577">
    <property type="entry name" value="HTH-TYPE TRANSCRIPTIONAL REGULATORY PROTEIN GABR"/>
    <property type="match status" value="1"/>
</dbReference>
<keyword evidence="2" id="KW-0663">Pyridoxal phosphate</keyword>
<dbReference type="STRING" id="51670.SAMN04488557_3567"/>
<keyword evidence="8" id="KW-1185">Reference proteome</keyword>
<evidence type="ECO:0000313" key="7">
    <source>
        <dbReference type="EMBL" id="SFV38164.1"/>
    </source>
</evidence>
<dbReference type="Pfam" id="PF00155">
    <property type="entry name" value="Aminotran_1_2"/>
    <property type="match status" value="1"/>
</dbReference>
<organism evidence="7 8">
    <name type="scientific">Hyphomicrobium facile</name>
    <dbReference type="NCBI Taxonomy" id="51670"/>
    <lineage>
        <taxon>Bacteria</taxon>
        <taxon>Pseudomonadati</taxon>
        <taxon>Pseudomonadota</taxon>
        <taxon>Alphaproteobacteria</taxon>
        <taxon>Hyphomicrobiales</taxon>
        <taxon>Hyphomicrobiaceae</taxon>
        <taxon>Hyphomicrobium</taxon>
    </lineage>
</organism>
<dbReference type="CDD" id="cd00609">
    <property type="entry name" value="AAT_like"/>
    <property type="match status" value="1"/>
</dbReference>
<evidence type="ECO:0000256" key="5">
    <source>
        <dbReference type="ARBA" id="ARBA00023163"/>
    </source>
</evidence>
<evidence type="ECO:0000259" key="6">
    <source>
        <dbReference type="PROSITE" id="PS50949"/>
    </source>
</evidence>
<keyword evidence="4 7" id="KW-0238">DNA-binding</keyword>
<keyword evidence="7" id="KW-0032">Aminotransferase</keyword>
<evidence type="ECO:0000256" key="1">
    <source>
        <dbReference type="ARBA" id="ARBA00005384"/>
    </source>
</evidence>
<dbReference type="SUPFAM" id="SSF53383">
    <property type="entry name" value="PLP-dependent transferases"/>
    <property type="match status" value="1"/>
</dbReference>
<name>A0A1I7NU33_9HYPH</name>
<dbReference type="InterPro" id="IPR036390">
    <property type="entry name" value="WH_DNA-bd_sf"/>
</dbReference>
<evidence type="ECO:0000256" key="3">
    <source>
        <dbReference type="ARBA" id="ARBA00023015"/>
    </source>
</evidence>
<reference evidence="8" key="1">
    <citation type="submission" date="2016-10" db="EMBL/GenBank/DDBJ databases">
        <authorList>
            <person name="Varghese N."/>
            <person name="Submissions S."/>
        </authorList>
    </citation>
    <scope>NUCLEOTIDE SEQUENCE [LARGE SCALE GENOMIC DNA]</scope>
    <source>
        <strain evidence="8">DSM 1565</strain>
    </source>
</reference>
<dbReference type="SUPFAM" id="SSF46785">
    <property type="entry name" value="Winged helix' DNA-binding domain"/>
    <property type="match status" value="1"/>
</dbReference>
<keyword evidence="7" id="KW-0808">Transferase</keyword>
<dbReference type="InterPro" id="IPR015421">
    <property type="entry name" value="PyrdxlP-dep_Trfase_major"/>
</dbReference>
<dbReference type="InterPro" id="IPR000524">
    <property type="entry name" value="Tscrpt_reg_HTH_GntR"/>
</dbReference>
<protein>
    <submittedName>
        <fullName evidence="7">DNA-binding transcriptional regulator, MocR family, contains an aminotransferase domain</fullName>
    </submittedName>
</protein>
<dbReference type="Pfam" id="PF00392">
    <property type="entry name" value="GntR"/>
    <property type="match status" value="1"/>
</dbReference>
<dbReference type="InterPro" id="IPR036388">
    <property type="entry name" value="WH-like_DNA-bd_sf"/>
</dbReference>
<evidence type="ECO:0000313" key="8">
    <source>
        <dbReference type="Proteomes" id="UP000199423"/>
    </source>
</evidence>
<dbReference type="Gene3D" id="3.90.1150.10">
    <property type="entry name" value="Aspartate Aminotransferase, domain 1"/>
    <property type="match status" value="1"/>
</dbReference>
<dbReference type="InterPro" id="IPR004839">
    <property type="entry name" value="Aminotransferase_I/II_large"/>
</dbReference>
<dbReference type="PROSITE" id="PS50949">
    <property type="entry name" value="HTH_GNTR"/>
    <property type="match status" value="1"/>
</dbReference>
<dbReference type="GO" id="GO:0030170">
    <property type="term" value="F:pyridoxal phosphate binding"/>
    <property type="evidence" value="ECO:0007669"/>
    <property type="project" value="InterPro"/>
</dbReference>
<dbReference type="SMART" id="SM00345">
    <property type="entry name" value="HTH_GNTR"/>
    <property type="match status" value="1"/>
</dbReference>
<gene>
    <name evidence="7" type="ORF">SAMN04488557_3567</name>
</gene>
<dbReference type="OrthoDB" id="284307at2"/>
<dbReference type="GO" id="GO:0003700">
    <property type="term" value="F:DNA-binding transcription factor activity"/>
    <property type="evidence" value="ECO:0007669"/>
    <property type="project" value="InterPro"/>
</dbReference>
<dbReference type="Gene3D" id="1.10.10.10">
    <property type="entry name" value="Winged helix-like DNA-binding domain superfamily/Winged helix DNA-binding domain"/>
    <property type="match status" value="1"/>
</dbReference>
<dbReference type="GO" id="GO:0008483">
    <property type="term" value="F:transaminase activity"/>
    <property type="evidence" value="ECO:0007669"/>
    <property type="project" value="UniProtKB-KW"/>
</dbReference>
<dbReference type="InterPro" id="IPR051446">
    <property type="entry name" value="HTH_trans_reg/aminotransferase"/>
</dbReference>
<dbReference type="EMBL" id="FPCH01000003">
    <property type="protein sequence ID" value="SFV38164.1"/>
    <property type="molecule type" value="Genomic_DNA"/>
</dbReference>
<accession>A0A1I7NU33</accession>
<proteinExistence type="inferred from homology"/>
<keyword evidence="3" id="KW-0805">Transcription regulation</keyword>
<keyword evidence="5" id="KW-0804">Transcription</keyword>
<dbReference type="InterPro" id="IPR015422">
    <property type="entry name" value="PyrdxlP-dep_Trfase_small"/>
</dbReference>
<dbReference type="Proteomes" id="UP000199423">
    <property type="component" value="Unassembled WGS sequence"/>
</dbReference>
<dbReference type="AlphaFoldDB" id="A0A1I7NU33"/>